<dbReference type="InterPro" id="IPR004529">
    <property type="entry name" value="Phe-tRNA-synth_IIc_asu"/>
</dbReference>
<evidence type="ECO:0000256" key="8">
    <source>
        <dbReference type="ARBA" id="ARBA00022840"/>
    </source>
</evidence>
<evidence type="ECO:0000256" key="3">
    <source>
        <dbReference type="ARBA" id="ARBA00011209"/>
    </source>
</evidence>
<keyword evidence="6 13" id="KW-0479">Metal-binding</keyword>
<evidence type="ECO:0000256" key="2">
    <source>
        <dbReference type="ARBA" id="ARBA00010207"/>
    </source>
</evidence>
<dbReference type="GO" id="GO:0005737">
    <property type="term" value="C:cytoplasm"/>
    <property type="evidence" value="ECO:0007669"/>
    <property type="project" value="UniProtKB-SubCell"/>
</dbReference>
<dbReference type="PANTHER" id="PTHR11538">
    <property type="entry name" value="PHENYLALANYL-TRNA SYNTHETASE"/>
    <property type="match status" value="1"/>
</dbReference>
<evidence type="ECO:0000256" key="12">
    <source>
        <dbReference type="ARBA" id="ARBA00049255"/>
    </source>
</evidence>
<dbReference type="NCBIfam" id="TIGR00468">
    <property type="entry name" value="pheS"/>
    <property type="match status" value="1"/>
</dbReference>
<evidence type="ECO:0000256" key="5">
    <source>
        <dbReference type="ARBA" id="ARBA00022598"/>
    </source>
</evidence>
<organism evidence="15 16">
    <name type="scientific">Candidatus Kuenenbacteria bacterium HGW-Kuenenbacteria-1</name>
    <dbReference type="NCBI Taxonomy" id="2013812"/>
    <lineage>
        <taxon>Bacteria</taxon>
        <taxon>Candidatus Kueneniibacteriota</taxon>
    </lineage>
</organism>
<evidence type="ECO:0000256" key="10">
    <source>
        <dbReference type="ARBA" id="ARBA00022917"/>
    </source>
</evidence>
<dbReference type="InterPro" id="IPR006195">
    <property type="entry name" value="aa-tRNA-synth_II"/>
</dbReference>
<comment type="similarity">
    <text evidence="2 13">Belongs to the class-II aminoacyl-tRNA synthetase family. Phe-tRNA synthetase alpha subunit type 1 subfamily.</text>
</comment>
<accession>A0A2N1UNK8</accession>
<evidence type="ECO:0000256" key="4">
    <source>
        <dbReference type="ARBA" id="ARBA00022490"/>
    </source>
</evidence>
<keyword evidence="11 13" id="KW-0030">Aminoacyl-tRNA synthetase</keyword>
<evidence type="ECO:0000256" key="13">
    <source>
        <dbReference type="HAMAP-Rule" id="MF_00281"/>
    </source>
</evidence>
<feature type="domain" description="Aminoacyl-transfer RNA synthetases class-II family profile" evidence="14">
    <location>
        <begin position="109"/>
        <end position="321"/>
    </location>
</feature>
<evidence type="ECO:0000256" key="1">
    <source>
        <dbReference type="ARBA" id="ARBA00004496"/>
    </source>
</evidence>
<keyword evidence="9 13" id="KW-0460">Magnesium</keyword>
<dbReference type="PROSITE" id="PS50862">
    <property type="entry name" value="AA_TRNA_LIGASE_II"/>
    <property type="match status" value="1"/>
</dbReference>
<keyword evidence="5 13" id="KW-0436">Ligase</keyword>
<keyword evidence="7 13" id="KW-0547">Nucleotide-binding</keyword>
<evidence type="ECO:0000256" key="9">
    <source>
        <dbReference type="ARBA" id="ARBA00022842"/>
    </source>
</evidence>
<dbReference type="InterPro" id="IPR022911">
    <property type="entry name" value="Phe_tRNA_ligase_alpha1_bac"/>
</dbReference>
<comment type="subunit">
    <text evidence="3 13">Tetramer of two alpha and two beta subunits.</text>
</comment>
<dbReference type="GO" id="GO:0004826">
    <property type="term" value="F:phenylalanine-tRNA ligase activity"/>
    <property type="evidence" value="ECO:0007669"/>
    <property type="project" value="UniProtKB-UniRule"/>
</dbReference>
<dbReference type="SUPFAM" id="SSF46589">
    <property type="entry name" value="tRNA-binding arm"/>
    <property type="match status" value="1"/>
</dbReference>
<proteinExistence type="inferred from homology"/>
<evidence type="ECO:0000313" key="16">
    <source>
        <dbReference type="Proteomes" id="UP000233414"/>
    </source>
</evidence>
<dbReference type="GO" id="GO:0000287">
    <property type="term" value="F:magnesium ion binding"/>
    <property type="evidence" value="ECO:0007669"/>
    <property type="project" value="UniProtKB-UniRule"/>
</dbReference>
<comment type="subcellular location">
    <subcellularLocation>
        <location evidence="1 13">Cytoplasm</location>
    </subcellularLocation>
</comment>
<keyword evidence="8 13" id="KW-0067">ATP-binding</keyword>
<dbReference type="PANTHER" id="PTHR11538:SF41">
    <property type="entry name" value="PHENYLALANINE--TRNA LIGASE, MITOCHONDRIAL"/>
    <property type="match status" value="1"/>
</dbReference>
<dbReference type="HAMAP" id="MF_00281">
    <property type="entry name" value="Phe_tRNA_synth_alpha1"/>
    <property type="match status" value="1"/>
</dbReference>
<reference evidence="15 16" key="1">
    <citation type="journal article" date="2017" name="ISME J.">
        <title>Potential for microbial H2 and metal transformations associated with novel bacteria and archaea in deep terrestrial subsurface sediments.</title>
        <authorList>
            <person name="Hernsdorf A.W."/>
            <person name="Amano Y."/>
            <person name="Miyakawa K."/>
            <person name="Ise K."/>
            <person name="Suzuki Y."/>
            <person name="Anantharaman K."/>
            <person name="Probst A."/>
            <person name="Burstein D."/>
            <person name="Thomas B.C."/>
            <person name="Banfield J.F."/>
        </authorList>
    </citation>
    <scope>NUCLEOTIDE SEQUENCE [LARGE SCALE GENOMIC DNA]</scope>
    <source>
        <strain evidence="15">HGW-Kuenenbacteria-1</strain>
    </source>
</reference>
<dbReference type="Pfam" id="PF01409">
    <property type="entry name" value="tRNA-synt_2d"/>
    <property type="match status" value="1"/>
</dbReference>
<dbReference type="InterPro" id="IPR002319">
    <property type="entry name" value="Phenylalanyl-tRNA_Synthase"/>
</dbReference>
<keyword evidence="4 13" id="KW-0963">Cytoplasm</keyword>
<dbReference type="FunFam" id="3.30.930.10:FF:000089">
    <property type="entry name" value="Phenylalanine--tRNA ligase alpha subunit"/>
    <property type="match status" value="1"/>
</dbReference>
<dbReference type="InterPro" id="IPR004188">
    <property type="entry name" value="Phe-tRNA_ligase_II_N"/>
</dbReference>
<dbReference type="SUPFAM" id="SSF55681">
    <property type="entry name" value="Class II aaRS and biotin synthetases"/>
    <property type="match status" value="1"/>
</dbReference>
<sequence>MQNKLQNLKNQILDQLKIVKTSQVLRDLEIKYLGRKGELTEILHCLKDLTVQEKKEIGKLANEIKKDLFEKFKEVKNIIAKNAVKSENIDVTLPGEKIQAGHLHPITLIQNELEDLFVFMGFMVLDGPELESDYYNFEAMNIPKHHPARDMQDTFYIDQKNKNNEYDLVMRTHTSNVQVRAMQKYGTPLKCVAPGRVFRCEATDVRHEHTFYQFEGFMVDKKINLSHLKAVLEITIKHLYGQKTKMRLRPKFYPFVEPGVNGEVSCFSCNGKGCRLCKNSGWLEIFGAGMVHPNVLKAGNIDPKKYSGFAFGFGLTRLAMLKYGINDVRLFNSGDLRFLEQF</sequence>
<dbReference type="Pfam" id="PF02912">
    <property type="entry name" value="Phe_tRNA-synt_N"/>
    <property type="match status" value="1"/>
</dbReference>
<dbReference type="GO" id="GO:0000049">
    <property type="term" value="F:tRNA binding"/>
    <property type="evidence" value="ECO:0007669"/>
    <property type="project" value="InterPro"/>
</dbReference>
<dbReference type="InterPro" id="IPR010978">
    <property type="entry name" value="tRNA-bd_arm"/>
</dbReference>
<comment type="caution">
    <text evidence="15">The sequence shown here is derived from an EMBL/GenBank/DDBJ whole genome shotgun (WGS) entry which is preliminary data.</text>
</comment>
<evidence type="ECO:0000313" key="15">
    <source>
        <dbReference type="EMBL" id="PKL72408.1"/>
    </source>
</evidence>
<dbReference type="AlphaFoldDB" id="A0A2N1UNK8"/>
<name>A0A2N1UNK8_9BACT</name>
<evidence type="ECO:0000256" key="6">
    <source>
        <dbReference type="ARBA" id="ARBA00022723"/>
    </source>
</evidence>
<comment type="catalytic activity">
    <reaction evidence="12 13">
        <text>tRNA(Phe) + L-phenylalanine + ATP = L-phenylalanyl-tRNA(Phe) + AMP + diphosphate + H(+)</text>
        <dbReference type="Rhea" id="RHEA:19413"/>
        <dbReference type="Rhea" id="RHEA-COMP:9668"/>
        <dbReference type="Rhea" id="RHEA-COMP:9699"/>
        <dbReference type="ChEBI" id="CHEBI:15378"/>
        <dbReference type="ChEBI" id="CHEBI:30616"/>
        <dbReference type="ChEBI" id="CHEBI:33019"/>
        <dbReference type="ChEBI" id="CHEBI:58095"/>
        <dbReference type="ChEBI" id="CHEBI:78442"/>
        <dbReference type="ChEBI" id="CHEBI:78531"/>
        <dbReference type="ChEBI" id="CHEBI:456215"/>
        <dbReference type="EC" id="6.1.1.20"/>
    </reaction>
</comment>
<dbReference type="GO" id="GO:0005524">
    <property type="term" value="F:ATP binding"/>
    <property type="evidence" value="ECO:0007669"/>
    <property type="project" value="UniProtKB-UniRule"/>
</dbReference>
<gene>
    <name evidence="13" type="primary">pheS</name>
    <name evidence="15" type="ORF">CVV26_01950</name>
</gene>
<evidence type="ECO:0000256" key="7">
    <source>
        <dbReference type="ARBA" id="ARBA00022741"/>
    </source>
</evidence>
<keyword evidence="10 13" id="KW-0648">Protein biosynthesis</keyword>
<dbReference type="EMBL" id="PGYQ01000006">
    <property type="protein sequence ID" value="PKL72408.1"/>
    <property type="molecule type" value="Genomic_DNA"/>
</dbReference>
<evidence type="ECO:0000256" key="11">
    <source>
        <dbReference type="ARBA" id="ARBA00023146"/>
    </source>
</evidence>
<dbReference type="Proteomes" id="UP000233414">
    <property type="component" value="Unassembled WGS sequence"/>
</dbReference>
<dbReference type="GO" id="GO:0006432">
    <property type="term" value="P:phenylalanyl-tRNA aminoacylation"/>
    <property type="evidence" value="ECO:0007669"/>
    <property type="project" value="UniProtKB-UniRule"/>
</dbReference>
<dbReference type="CDD" id="cd00496">
    <property type="entry name" value="PheRS_alpha_core"/>
    <property type="match status" value="1"/>
</dbReference>
<dbReference type="EC" id="6.1.1.20" evidence="13"/>
<feature type="binding site" evidence="13">
    <location>
        <position position="257"/>
    </location>
    <ligand>
        <name>Mg(2+)</name>
        <dbReference type="ChEBI" id="CHEBI:18420"/>
        <note>shared with beta subunit</note>
    </ligand>
</feature>
<evidence type="ECO:0000259" key="14">
    <source>
        <dbReference type="PROSITE" id="PS50862"/>
    </source>
</evidence>
<dbReference type="Gene3D" id="3.30.930.10">
    <property type="entry name" value="Bira Bifunctional Protein, Domain 2"/>
    <property type="match status" value="1"/>
</dbReference>
<protein>
    <recommendedName>
        <fullName evidence="13">Phenylalanine--tRNA ligase alpha subunit</fullName>
        <ecNumber evidence="13">6.1.1.20</ecNumber>
    </recommendedName>
    <alternativeName>
        <fullName evidence="13">Phenylalanyl-tRNA synthetase alpha subunit</fullName>
        <shortName evidence="13">PheRS</shortName>
    </alternativeName>
</protein>
<dbReference type="InterPro" id="IPR045864">
    <property type="entry name" value="aa-tRNA-synth_II/BPL/LPL"/>
</dbReference>
<comment type="cofactor">
    <cofactor evidence="13">
        <name>Mg(2+)</name>
        <dbReference type="ChEBI" id="CHEBI:18420"/>
    </cofactor>
    <text evidence="13">Binds 2 magnesium ions per tetramer.</text>
</comment>